<dbReference type="GO" id="GO:0008168">
    <property type="term" value="F:methyltransferase activity"/>
    <property type="evidence" value="ECO:0007669"/>
    <property type="project" value="InterPro"/>
</dbReference>
<keyword evidence="8" id="KW-0347">Helicase</keyword>
<comment type="catalytic activity">
    <reaction evidence="12">
        <text>ATP + H2O = ADP + phosphate + H(+)</text>
        <dbReference type="Rhea" id="RHEA:13065"/>
        <dbReference type="ChEBI" id="CHEBI:15377"/>
        <dbReference type="ChEBI" id="CHEBI:15378"/>
        <dbReference type="ChEBI" id="CHEBI:30616"/>
        <dbReference type="ChEBI" id="CHEBI:43474"/>
        <dbReference type="ChEBI" id="CHEBI:456216"/>
        <dbReference type="EC" id="3.6.4.13"/>
    </reaction>
</comment>
<evidence type="ECO:0000259" key="13">
    <source>
        <dbReference type="PROSITE" id="PS50507"/>
    </source>
</evidence>
<keyword evidence="9" id="KW-0694">RNA-binding</keyword>
<evidence type="ECO:0000256" key="4">
    <source>
        <dbReference type="ARBA" id="ARBA00022664"/>
    </source>
</evidence>
<keyword evidence="5" id="KW-0808">Transferase</keyword>
<keyword evidence="6" id="KW-0548">Nucleotidyltransferase</keyword>
<dbReference type="GO" id="GO:0006397">
    <property type="term" value="P:mRNA processing"/>
    <property type="evidence" value="ECO:0007669"/>
    <property type="project" value="UniProtKB-KW"/>
</dbReference>
<evidence type="ECO:0000256" key="2">
    <source>
        <dbReference type="ARBA" id="ARBA00022484"/>
    </source>
</evidence>
<dbReference type="GO" id="GO:0003968">
    <property type="term" value="F:RNA-directed RNA polymerase activity"/>
    <property type="evidence" value="ECO:0007669"/>
    <property type="project" value="UniProtKB-KW"/>
</dbReference>
<dbReference type="InterPro" id="IPR002877">
    <property type="entry name" value="RNA_MeTrfase_FtsJ_dom"/>
</dbReference>
<dbReference type="InterPro" id="IPR029063">
    <property type="entry name" value="SAM-dependent_MTases_sf"/>
</dbReference>
<evidence type="ECO:0000256" key="3">
    <source>
        <dbReference type="ARBA" id="ARBA00022562"/>
    </source>
</evidence>
<proteinExistence type="predicted"/>
<dbReference type="InterPro" id="IPR007094">
    <property type="entry name" value="RNA-dir_pol_PSvirus"/>
</dbReference>
<evidence type="ECO:0000256" key="7">
    <source>
        <dbReference type="ARBA" id="ARBA00022741"/>
    </source>
</evidence>
<dbReference type="Gene3D" id="3.40.50.150">
    <property type="entry name" value="Vaccinia Virus protein VP39"/>
    <property type="match status" value="1"/>
</dbReference>
<evidence type="ECO:0000256" key="11">
    <source>
        <dbReference type="ARBA" id="ARBA00023136"/>
    </source>
</evidence>
<reference evidence="14" key="1">
    <citation type="submission" date="2020-11" db="EMBL/GenBank/DDBJ databases">
        <authorList>
            <person name="Paraskevopoulou S."/>
            <person name="Kaefer S."/>
            <person name="Zirkel F."/>
            <person name="Donath A."/>
            <person name="Petersen M."/>
            <person name="Liu S."/>
            <person name="Zhou X."/>
            <person name="Drosten C."/>
            <person name="Misof B."/>
            <person name="Junglen S."/>
        </authorList>
    </citation>
    <scope>NUCLEOTIDE SEQUENCE</scope>
    <source>
        <strain evidence="14">OKIAV348</strain>
    </source>
</reference>
<evidence type="ECO:0000256" key="10">
    <source>
        <dbReference type="ARBA" id="ARBA00022953"/>
    </source>
</evidence>
<dbReference type="InterPro" id="IPR046811">
    <property type="entry name" value="Flavi_NS5_thumb"/>
</dbReference>
<evidence type="ECO:0000256" key="9">
    <source>
        <dbReference type="ARBA" id="ARBA00022884"/>
    </source>
</evidence>
<keyword evidence="8" id="KW-0067">ATP-binding</keyword>
<dbReference type="GO" id="GO:0032259">
    <property type="term" value="P:methylation"/>
    <property type="evidence" value="ECO:0007669"/>
    <property type="project" value="InterPro"/>
</dbReference>
<evidence type="ECO:0000256" key="8">
    <source>
        <dbReference type="ARBA" id="ARBA00022806"/>
    </source>
</evidence>
<evidence type="ECO:0000256" key="6">
    <source>
        <dbReference type="ARBA" id="ARBA00022695"/>
    </source>
</evidence>
<organism evidence="14">
    <name type="scientific">Hymenopteran flavi-related virus</name>
    <dbReference type="NCBI Taxonomy" id="2822563"/>
    <lineage>
        <taxon>Viruses</taxon>
        <taxon>Riboviria</taxon>
        <taxon>Orthornavirae</taxon>
        <taxon>Kitrinoviricota</taxon>
        <taxon>Flasuviricetes</taxon>
        <taxon>Amarillovirales</taxon>
        <taxon>Flaviviridae</taxon>
    </lineage>
</organism>
<accession>A0A8A6RP54</accession>
<reference evidence="14" key="2">
    <citation type="journal article" date="2021" name="Virus Evol.">
        <title>Viromics of extant insect orders unveil the evolution of the flavi-like superfamily.</title>
        <authorList>
            <person name="Sofia P."/>
            <person name="Simon K."/>
            <person name="Florian Z."/>
            <person name="Alexander D."/>
            <person name="Malte P."/>
            <person name="Shanlin L."/>
            <person name="Xin Z."/>
            <person name="Christian D."/>
            <person name="Bernhard M."/>
            <person name="Sandra J."/>
        </authorList>
    </citation>
    <scope>NUCLEOTIDE SEQUENCE</scope>
    <source>
        <strain evidence="14">OKIAV348</strain>
    </source>
</reference>
<evidence type="ECO:0000313" key="14">
    <source>
        <dbReference type="EMBL" id="QTJ63569.1"/>
    </source>
</evidence>
<protein>
    <submittedName>
        <fullName evidence="14">Polyprotein</fullName>
    </submittedName>
</protein>
<keyword evidence="11" id="KW-0472">Membrane</keyword>
<evidence type="ECO:0000256" key="1">
    <source>
        <dbReference type="ARBA" id="ARBA00004147"/>
    </source>
</evidence>
<dbReference type="GO" id="GO:0003723">
    <property type="term" value="F:RNA binding"/>
    <property type="evidence" value="ECO:0007669"/>
    <property type="project" value="UniProtKB-KW"/>
</dbReference>
<dbReference type="GO" id="GO:0039694">
    <property type="term" value="P:viral RNA genome replication"/>
    <property type="evidence" value="ECO:0007669"/>
    <property type="project" value="InterPro"/>
</dbReference>
<dbReference type="GO" id="GO:0003724">
    <property type="term" value="F:RNA helicase activity"/>
    <property type="evidence" value="ECO:0007669"/>
    <property type="project" value="UniProtKB-EC"/>
</dbReference>
<evidence type="ECO:0000256" key="12">
    <source>
        <dbReference type="ARBA" id="ARBA00047984"/>
    </source>
</evidence>
<dbReference type="Pfam" id="PF20483">
    <property type="entry name" value="Flavi_NS5_thumb"/>
    <property type="match status" value="1"/>
</dbReference>
<keyword evidence="10" id="KW-0693">Viral RNA replication</keyword>
<dbReference type="PROSITE" id="PS50507">
    <property type="entry name" value="RDRP_SSRNA_POS"/>
    <property type="match status" value="1"/>
</dbReference>
<name>A0A8A6RP54_9FLAV</name>
<keyword evidence="2" id="KW-0696">RNA-directed RNA polymerase</keyword>
<dbReference type="EMBL" id="MW208761">
    <property type="protein sequence ID" value="QTJ63569.1"/>
    <property type="molecule type" value="Genomic_RNA"/>
</dbReference>
<dbReference type="Gene3D" id="3.30.70.270">
    <property type="match status" value="1"/>
</dbReference>
<dbReference type="GO" id="GO:0042025">
    <property type="term" value="C:host cell nucleus"/>
    <property type="evidence" value="ECO:0007669"/>
    <property type="project" value="UniProtKB-SubCell"/>
</dbReference>
<sequence>MDGNLDRTQKFSGMSVAISRASDDDDPAFRRSSVGFFGTLNLSRGLDASDQWVHAAWWAGINVYYTVNDSIYLSTIGGYCQCSVLISADAGDHCTMLFAKCRKHENVWKVEHFNGPEVMNYLRTGRKDEAMTVKLNGVLNQWYVLQPWRRDLSVKKTVETVKTTWMPSINWTRKTEYVEHHESIIADALAAIASVYDSFKQTKTAPQSLAKRVLDDWSDTVSAVTLSKERERIDQLAVETTVNVASPEEDVGETVGLYKYVLGYDKPCTTVAPRWDWLTWKHNMLVREHSSVSEVIRCGKVTDNMASKLNYSAWESYEKLGRVALPKRTAEGAAYISRGGFKMQQLHEADPNFFEDVKVILDPCAGYGGFAEYYSAAMASKAPKVYIMSSLYEKGHRIPSGELRQATRSNVDILLATTVEHADRGNIKDPRCSTRIKAMCERVGGVDLLIIDAGEYSSDGERNHRFWYKKDMNKVDFLTAVVNLSSTINAGGKMCLKVNGLWHGVQQMVHTLSKQFAKVKAIKLGTTSLASPEWYLLLEGKQLKESDVRRASELIGAICDEQQYHYLLMQQIMRIKGRGWKVRKRHDWFMPGSLCKVFEVKTRSDNKPGGVKIEIEAPEGRLFEEWDPGWDERLDKFTQLLRQKKMRWTADARRQFDNIYSAGTITRKRRSQQPKNTKNGLISGFSEKVWGLDDLNSTFCHTQNTDAWKDASIKKRLDVNPGHMDHGALRKIYRAMKLLTSKFGEEMKGKCRILEKEEVLLMINAQGSTGALDEGHTLKDFMNIHQDWYEKCLEQINMWRCGKPTASYFTCRPKNEPKQKKCVDDGRIVVDTSALPEYSEQGHRFIQFADSLTRLSHYVLLGDVLRVSSKNKLYKGTINGTPPMYVGRVMRSIWDSNSLSDDKEVNFGHNPDSDQFVESIREQVHGSEPMAVCLDYSGWDTTVTLEERLIEADDVASFYPSELRSTIMNCFKEMSCPITVDDDGNVWLRAGQRGSGELFTSYGNTKLVAANTAVAVSEATGMSLEEVCETVMKITYLVGFKQCQPVNKVVEVTRFGQMSDGDDTFMITKAEWAKAIVDNIEEALTLQNKKIRSGQEGGAKLCHRFDEIEFCSHSYKKVAIADKKWWLPFRPISDIFSKMRMTLKVNTSRWDPTNNDCVTVTRSKILSYLILYPHIRSVRYHCLSLLAITGDGTLNWQEFKRRWEWQEDIGRMTAIRALKSVYRISNLNEVSYINYRIEAKYLLTLKRNTLLTRRITRINVREYVSLMFRFILSMCVKDSDVICLDETYARHFCNYVITGSHEKTSVNTIIERNIRLKQLCIELSSTTAPGTGHRGFNVAVKRAIDEENRRSKILRSK</sequence>
<dbReference type="Pfam" id="PF01728">
    <property type="entry name" value="FtsJ"/>
    <property type="match status" value="1"/>
</dbReference>
<dbReference type="InterPro" id="IPR043502">
    <property type="entry name" value="DNA/RNA_pol_sf"/>
</dbReference>
<keyword evidence="8" id="KW-0378">Hydrolase</keyword>
<evidence type="ECO:0000256" key="5">
    <source>
        <dbReference type="ARBA" id="ARBA00022679"/>
    </source>
</evidence>
<dbReference type="SUPFAM" id="SSF56672">
    <property type="entry name" value="DNA/RNA polymerases"/>
    <property type="match status" value="1"/>
</dbReference>
<dbReference type="InterPro" id="IPR043128">
    <property type="entry name" value="Rev_trsase/Diguanyl_cyclase"/>
</dbReference>
<keyword evidence="3" id="KW-1048">Host nucleus</keyword>
<keyword evidence="4" id="KW-0507">mRNA processing</keyword>
<keyword evidence="7" id="KW-0547">Nucleotide-binding</keyword>
<dbReference type="GO" id="GO:0000166">
    <property type="term" value="F:nucleotide binding"/>
    <property type="evidence" value="ECO:0007669"/>
    <property type="project" value="UniProtKB-KW"/>
</dbReference>
<feature type="domain" description="RdRp catalytic" evidence="13">
    <location>
        <begin position="929"/>
        <end position="1076"/>
    </location>
</feature>
<comment type="subcellular location">
    <subcellularLocation>
        <location evidence="1">Host nucleus</location>
    </subcellularLocation>
</comment>